<reference evidence="7 8" key="1">
    <citation type="journal article" date="2019" name="Int. J. Syst. Evol. Microbiol.">
        <title>The Global Catalogue of Microorganisms (GCM) 10K type strain sequencing project: providing services to taxonomists for standard genome sequencing and annotation.</title>
        <authorList>
            <consortium name="The Broad Institute Genomics Platform"/>
            <consortium name="The Broad Institute Genome Sequencing Center for Infectious Disease"/>
            <person name="Wu L."/>
            <person name="Ma J."/>
        </authorList>
    </citation>
    <scope>NUCLEOTIDE SEQUENCE [LARGE SCALE GENOMIC DNA]</scope>
    <source>
        <strain evidence="7 8">JCM 14559</strain>
    </source>
</reference>
<dbReference type="InterPro" id="IPR006935">
    <property type="entry name" value="Helicase/UvrB_N"/>
</dbReference>
<evidence type="ECO:0000256" key="2">
    <source>
        <dbReference type="ARBA" id="ARBA00022801"/>
    </source>
</evidence>
<dbReference type="RefSeq" id="WP_344558930.1">
    <property type="nucleotide sequence ID" value="NZ_BAAANS010000095.1"/>
</dbReference>
<dbReference type="InterPro" id="IPR027417">
    <property type="entry name" value="P-loop_NTPase"/>
</dbReference>
<dbReference type="Gene3D" id="3.40.50.300">
    <property type="entry name" value="P-loop containing nucleotide triphosphate hydrolases"/>
    <property type="match status" value="2"/>
</dbReference>
<evidence type="ECO:0000259" key="5">
    <source>
        <dbReference type="PROSITE" id="PS51192"/>
    </source>
</evidence>
<dbReference type="PROSITE" id="PS51194">
    <property type="entry name" value="HELICASE_CTER"/>
    <property type="match status" value="1"/>
</dbReference>
<dbReference type="PANTHER" id="PTHR11274">
    <property type="entry name" value="RAD25/XP-B DNA REPAIR HELICASE"/>
    <property type="match status" value="1"/>
</dbReference>
<proteinExistence type="predicted"/>
<keyword evidence="4" id="KW-0067">ATP-binding</keyword>
<evidence type="ECO:0000256" key="4">
    <source>
        <dbReference type="ARBA" id="ARBA00022840"/>
    </source>
</evidence>
<dbReference type="SMART" id="SM00490">
    <property type="entry name" value="HELICc"/>
    <property type="match status" value="1"/>
</dbReference>
<dbReference type="CDD" id="cd09179">
    <property type="entry name" value="PLDc_N_DEXD_a"/>
    <property type="match status" value="1"/>
</dbReference>
<dbReference type="EMBL" id="BAAANS010000095">
    <property type="protein sequence ID" value="GAA2123716.1"/>
    <property type="molecule type" value="Genomic_DNA"/>
</dbReference>
<dbReference type="Proteomes" id="UP001500897">
    <property type="component" value="Unassembled WGS sequence"/>
</dbReference>
<evidence type="ECO:0000259" key="6">
    <source>
        <dbReference type="PROSITE" id="PS51194"/>
    </source>
</evidence>
<dbReference type="Pfam" id="PF04851">
    <property type="entry name" value="ResIII"/>
    <property type="match status" value="1"/>
</dbReference>
<dbReference type="SUPFAM" id="SSF52540">
    <property type="entry name" value="P-loop containing nucleoside triphosphate hydrolases"/>
    <property type="match status" value="1"/>
</dbReference>
<evidence type="ECO:0000256" key="1">
    <source>
        <dbReference type="ARBA" id="ARBA00022741"/>
    </source>
</evidence>
<gene>
    <name evidence="7" type="ORF">GCM10009759_74960</name>
</gene>
<evidence type="ECO:0000256" key="3">
    <source>
        <dbReference type="ARBA" id="ARBA00022806"/>
    </source>
</evidence>
<feature type="domain" description="Helicase ATP-binding" evidence="5">
    <location>
        <begin position="273"/>
        <end position="441"/>
    </location>
</feature>
<dbReference type="InterPro" id="IPR050615">
    <property type="entry name" value="ATP-dep_DNA_Helicase"/>
</dbReference>
<dbReference type="SMART" id="SM00487">
    <property type="entry name" value="DEXDc"/>
    <property type="match status" value="1"/>
</dbReference>
<keyword evidence="3 7" id="KW-0347">Helicase</keyword>
<evidence type="ECO:0000313" key="8">
    <source>
        <dbReference type="Proteomes" id="UP001500897"/>
    </source>
</evidence>
<sequence>MLSRLGELQTEYVSDSCDIATEFYNPCLSASVTYDRITGFFSSTAFLLTWKALSTFVLANEGKIRIICSPRLSEQDADGLVYGYKARSEDELSEYLSREMRRLLESEPTKHTAQLLAGLVASGTLDLKLARVARDASVSAKRMFHDKVGLFGDSSGNHVGFRGSMNESLLGMSPGGNIESIDVWPSWAGGRDSQRVANAKSRFNQLWEGSVPGVEILELPNAARQQIDEIAEGVDVEEILYLIATGKISGEVKTPARSVGNFDLRDHQHAAVEVWESNGRRSIFEHATGSGKTRTGLHCMKLAQQDGLTPVVLVPSDLLLKQWNTEIREILGSRVVLCGGGNDRWGPQRLVRAGIESGTPDRPIAIVAVLNSAATPEFISQVRPIQHRVMLLADEVHRIGSPTFRSIMNRLDVPARLGLSATPERAGDPDGTDAILRYFDGVGHRYGIGEALADKVLVPYTYDPEWVSLTPAEHERWACLTDEVKKLYAISVGKNPPPGSAERLKKKLIERARVAKNAEMKIEKSASMIARSFDGDGSQRWLVYCDNETQLEQVRAALSLRGIQSWKYTSQMEGDERNTLKLFEEKGGVVVSIRCLDEGVNIPSTTHALILASSKNPREFIQRRGRVLRQAPGKSIASILDVLVLPEKLDPDDPTRLLAVGELARSLEFAEWATGTSAKMRLSRRWIELGLPLDQLNLAIPQGFESDEESADMEGLD</sequence>
<dbReference type="InterPro" id="IPR014001">
    <property type="entry name" value="Helicase_ATP-bd"/>
</dbReference>
<dbReference type="PANTHER" id="PTHR11274:SF0">
    <property type="entry name" value="GENERAL TRANSCRIPTION AND DNA REPAIR FACTOR IIH HELICASE SUBUNIT XPB"/>
    <property type="match status" value="1"/>
</dbReference>
<protein>
    <submittedName>
        <fullName evidence="7">DEAD/DEAH box helicase family protein</fullName>
    </submittedName>
</protein>
<dbReference type="GO" id="GO:0004386">
    <property type="term" value="F:helicase activity"/>
    <property type="evidence" value="ECO:0007669"/>
    <property type="project" value="UniProtKB-KW"/>
</dbReference>
<name>A0ABN2Y8W0_9ACTN</name>
<dbReference type="InterPro" id="IPR001650">
    <property type="entry name" value="Helicase_C-like"/>
</dbReference>
<accession>A0ABN2Y8W0</accession>
<evidence type="ECO:0000313" key="7">
    <source>
        <dbReference type="EMBL" id="GAA2123716.1"/>
    </source>
</evidence>
<keyword evidence="8" id="KW-1185">Reference proteome</keyword>
<organism evidence="7 8">
    <name type="scientific">Kitasatospora saccharophila</name>
    <dbReference type="NCBI Taxonomy" id="407973"/>
    <lineage>
        <taxon>Bacteria</taxon>
        <taxon>Bacillati</taxon>
        <taxon>Actinomycetota</taxon>
        <taxon>Actinomycetes</taxon>
        <taxon>Kitasatosporales</taxon>
        <taxon>Streptomycetaceae</taxon>
        <taxon>Kitasatospora</taxon>
    </lineage>
</organism>
<comment type="caution">
    <text evidence="7">The sequence shown here is derived from an EMBL/GenBank/DDBJ whole genome shotgun (WGS) entry which is preliminary data.</text>
</comment>
<keyword evidence="2" id="KW-0378">Hydrolase</keyword>
<dbReference type="PROSITE" id="PS51192">
    <property type="entry name" value="HELICASE_ATP_BIND_1"/>
    <property type="match status" value="1"/>
</dbReference>
<dbReference type="Pfam" id="PF00271">
    <property type="entry name" value="Helicase_C"/>
    <property type="match status" value="1"/>
</dbReference>
<feature type="domain" description="Helicase C-terminal" evidence="6">
    <location>
        <begin position="521"/>
        <end position="664"/>
    </location>
</feature>
<keyword evidence="1" id="KW-0547">Nucleotide-binding</keyword>